<dbReference type="SUPFAM" id="SSF48452">
    <property type="entry name" value="TPR-like"/>
    <property type="match status" value="1"/>
</dbReference>
<dbReference type="PANTHER" id="PTHR40940:SF2">
    <property type="entry name" value="BATD"/>
    <property type="match status" value="1"/>
</dbReference>
<evidence type="ECO:0000313" key="6">
    <source>
        <dbReference type="Proteomes" id="UP001500840"/>
    </source>
</evidence>
<feature type="transmembrane region" description="Helical" evidence="3">
    <location>
        <begin position="493"/>
        <end position="512"/>
    </location>
</feature>
<keyword evidence="3" id="KW-1133">Transmembrane helix</keyword>
<keyword evidence="3" id="KW-0472">Membrane</keyword>
<comment type="caution">
    <text evidence="5">The sequence shown here is derived from an EMBL/GenBank/DDBJ whole genome shotgun (WGS) entry which is preliminary data.</text>
</comment>
<feature type="chain" id="PRO_5045903275" description="Tetratricopeptide repeat protein" evidence="4">
    <location>
        <begin position="29"/>
        <end position="872"/>
    </location>
</feature>
<feature type="transmembrane region" description="Helical" evidence="3">
    <location>
        <begin position="781"/>
        <end position="799"/>
    </location>
</feature>
<keyword evidence="1" id="KW-0802">TPR repeat</keyword>
<dbReference type="PROSITE" id="PS50005">
    <property type="entry name" value="TPR"/>
    <property type="match status" value="1"/>
</dbReference>
<name>A0ABP8MEF7_9BACT</name>
<evidence type="ECO:0000256" key="3">
    <source>
        <dbReference type="SAM" id="Phobius"/>
    </source>
</evidence>
<dbReference type="Gene3D" id="1.25.40.10">
    <property type="entry name" value="Tetratricopeptide repeat domain"/>
    <property type="match status" value="1"/>
</dbReference>
<accession>A0ABP8MEF7</accession>
<dbReference type="InterPro" id="IPR025738">
    <property type="entry name" value="BatD"/>
</dbReference>
<sequence length="872" mass="98316">MVSHRWHLELLRTLGIVLALAAANVAGAQLNNEDADAQVSSTETPATEAPATEPELEIVEIPIKLKEQSWFTDVVATVVIEFPEAVEQPESLPPDDKDVSFVGLELNAPSTSNFREPEAVVRFVPQHPGVSVFPSLEFRSATHLYRTLPTQFLVSVPQPSSNMQFEFRPEKTSVYVGEPVRVNVKWSSQEETNRFRSLQCYPDIFRNHDAEVVIPRCTAPEEQQMGMPLGGRRIIVPRVPPDGKPALFGTVEFPLFIRFHEPNTVNIGPTRLECALLKRPEGAFAPYAAYYNNGLFEPFSALKSYERVYVESEQTQVRVLPLPSENRSEWFSGLFTPCKIDVTSATDEITVGQVLQIDVRVHSDAPHGMLELPPLSLQRSLRGRFHVSSEMGRTWHPDGTSFRIRVRPLTTNITAFPSLRIQVFDAEAGEYRFIQTAAIPLKVLADDGRDFFEVRTLLAERTLTEQPEGVWHNAQPGIMSPFLNHAIGILADYFWLWMISTTVLFAFAVPWVRERRRRATHPVYRRQVAAYQELLRQPEGSVQKWDAFLRFLATGFSVPPNAWTIQDTQNRLREIELSQSDIDLIAKTHAVADRSDFSSQKSTASIPELNGVASRLFAKLRRLSVFAWIVFCMTPLPAVASEWSEAEVLFDQAIHSDPGLPETESLFKQAALKFESAAGDARQRGHAWYNAGNAWFKAGELGRAIACYRQAQVYRPFDDKVRENLKAARALAVDAIDDVRADRFLRWPLRWICAALVLSWTLFLSLLLVHLRYRTRTTAAVVMLAASSVAVIAGTAFYADIQSGREGVVIVGETFGRKGPAYSYDTAFFEPLHDGLEFDVQSRRADWLNIELADGRECWIPADQTRLIFNER</sequence>
<dbReference type="Proteomes" id="UP001500840">
    <property type="component" value="Unassembled WGS sequence"/>
</dbReference>
<reference evidence="6" key="1">
    <citation type="journal article" date="2019" name="Int. J. Syst. Evol. Microbiol.">
        <title>The Global Catalogue of Microorganisms (GCM) 10K type strain sequencing project: providing services to taxonomists for standard genome sequencing and annotation.</title>
        <authorList>
            <consortium name="The Broad Institute Genomics Platform"/>
            <consortium name="The Broad Institute Genome Sequencing Center for Infectious Disease"/>
            <person name="Wu L."/>
            <person name="Ma J."/>
        </authorList>
    </citation>
    <scope>NUCLEOTIDE SEQUENCE [LARGE SCALE GENOMIC DNA]</scope>
    <source>
        <strain evidence="6">JCM 17759</strain>
    </source>
</reference>
<organism evidence="5 6">
    <name type="scientific">Novipirellula rosea</name>
    <dbReference type="NCBI Taxonomy" id="1031540"/>
    <lineage>
        <taxon>Bacteria</taxon>
        <taxon>Pseudomonadati</taxon>
        <taxon>Planctomycetota</taxon>
        <taxon>Planctomycetia</taxon>
        <taxon>Pirellulales</taxon>
        <taxon>Pirellulaceae</taxon>
        <taxon>Novipirellula</taxon>
    </lineage>
</organism>
<dbReference type="InterPro" id="IPR011990">
    <property type="entry name" value="TPR-like_helical_dom_sf"/>
</dbReference>
<feature type="compositionally biased region" description="Low complexity" evidence="2">
    <location>
        <begin position="42"/>
        <end position="53"/>
    </location>
</feature>
<feature type="signal peptide" evidence="4">
    <location>
        <begin position="1"/>
        <end position="28"/>
    </location>
</feature>
<keyword evidence="4" id="KW-0732">Signal</keyword>
<dbReference type="PANTHER" id="PTHR40940">
    <property type="entry name" value="PROTEIN BATD-RELATED"/>
    <property type="match status" value="1"/>
</dbReference>
<protein>
    <recommendedName>
        <fullName evidence="7">Tetratricopeptide repeat protein</fullName>
    </recommendedName>
</protein>
<evidence type="ECO:0000313" key="5">
    <source>
        <dbReference type="EMBL" id="GAA4447522.1"/>
    </source>
</evidence>
<gene>
    <name evidence="5" type="ORF">GCM10023156_09630</name>
</gene>
<proteinExistence type="predicted"/>
<feature type="region of interest" description="Disordered" evidence="2">
    <location>
        <begin position="34"/>
        <end position="53"/>
    </location>
</feature>
<evidence type="ECO:0000256" key="1">
    <source>
        <dbReference type="PROSITE-ProRule" id="PRU00339"/>
    </source>
</evidence>
<feature type="transmembrane region" description="Helical" evidence="3">
    <location>
        <begin position="749"/>
        <end position="769"/>
    </location>
</feature>
<dbReference type="InterPro" id="IPR019734">
    <property type="entry name" value="TPR_rpt"/>
</dbReference>
<evidence type="ECO:0000256" key="4">
    <source>
        <dbReference type="SAM" id="SignalP"/>
    </source>
</evidence>
<dbReference type="SMART" id="SM00028">
    <property type="entry name" value="TPR"/>
    <property type="match status" value="1"/>
</dbReference>
<evidence type="ECO:0008006" key="7">
    <source>
        <dbReference type="Google" id="ProtNLM"/>
    </source>
</evidence>
<feature type="repeat" description="TPR" evidence="1">
    <location>
        <begin position="685"/>
        <end position="718"/>
    </location>
</feature>
<keyword evidence="3" id="KW-0812">Transmembrane</keyword>
<dbReference type="EMBL" id="BAABGA010000012">
    <property type="protein sequence ID" value="GAA4447522.1"/>
    <property type="molecule type" value="Genomic_DNA"/>
</dbReference>
<keyword evidence="6" id="KW-1185">Reference proteome</keyword>
<evidence type="ECO:0000256" key="2">
    <source>
        <dbReference type="SAM" id="MobiDB-lite"/>
    </source>
</evidence>